<dbReference type="Proteomes" id="UP001321498">
    <property type="component" value="Chromosome"/>
</dbReference>
<dbReference type="Pfam" id="PF09391">
    <property type="entry name" value="DUF2000"/>
    <property type="match status" value="1"/>
</dbReference>
<organism evidence="1 2">
    <name type="scientific">Naasia aerilata</name>
    <dbReference type="NCBI Taxonomy" id="1162966"/>
    <lineage>
        <taxon>Bacteria</taxon>
        <taxon>Bacillati</taxon>
        <taxon>Actinomycetota</taxon>
        <taxon>Actinomycetes</taxon>
        <taxon>Micrococcales</taxon>
        <taxon>Microbacteriaceae</taxon>
        <taxon>Naasia</taxon>
    </lineage>
</organism>
<dbReference type="SUPFAM" id="SSF102462">
    <property type="entry name" value="Peptidyl-tRNA hydrolase II"/>
    <property type="match status" value="1"/>
</dbReference>
<protein>
    <recommendedName>
        <fullName evidence="3">DUF2000 domain-containing protein</fullName>
    </recommendedName>
</protein>
<keyword evidence="2" id="KW-1185">Reference proteome</keyword>
<accession>A0ABN6XLI1</accession>
<proteinExistence type="predicted"/>
<dbReference type="RefSeq" id="WP_286278066.1">
    <property type="nucleotide sequence ID" value="NZ_AP027731.1"/>
</dbReference>
<evidence type="ECO:0000313" key="2">
    <source>
        <dbReference type="Proteomes" id="UP001321498"/>
    </source>
</evidence>
<evidence type="ECO:0000313" key="1">
    <source>
        <dbReference type="EMBL" id="BDZ44627.1"/>
    </source>
</evidence>
<dbReference type="InterPro" id="IPR023476">
    <property type="entry name" value="Pep_tRNA_hydro_II_dom_sf"/>
</dbReference>
<reference evidence="2" key="1">
    <citation type="journal article" date="2019" name="Int. J. Syst. Evol. Microbiol.">
        <title>The Global Catalogue of Microorganisms (GCM) 10K type strain sequencing project: providing services to taxonomists for standard genome sequencing and annotation.</title>
        <authorList>
            <consortium name="The Broad Institute Genomics Platform"/>
            <consortium name="The Broad Institute Genome Sequencing Center for Infectious Disease"/>
            <person name="Wu L."/>
            <person name="Ma J."/>
        </authorList>
    </citation>
    <scope>NUCLEOTIDE SEQUENCE [LARGE SCALE GENOMIC DNA]</scope>
    <source>
        <strain evidence="2">NBRC 108725</strain>
    </source>
</reference>
<dbReference type="EMBL" id="AP027731">
    <property type="protein sequence ID" value="BDZ44627.1"/>
    <property type="molecule type" value="Genomic_DNA"/>
</dbReference>
<gene>
    <name evidence="1" type="ORF">GCM10025866_05360</name>
</gene>
<dbReference type="InterPro" id="IPR018988">
    <property type="entry name" value="DUF2000"/>
</dbReference>
<name>A0ABN6XLI1_9MICO</name>
<dbReference type="Gene3D" id="3.40.1490.10">
    <property type="entry name" value="Bit1"/>
    <property type="match status" value="1"/>
</dbReference>
<sequence length="143" mass="15195">MTLDAAPPVRFDTKLAVLLRADLAPWQELNVTAFLSSGLSGADDMLGEPYRDADGVEYLPMLRQPVLVFSATAEQLTAARVRAVDRGIRTAVYTAELFGTGHDAANRAAVAAVRSGDLDLVGLGLHGARNAIDRITKGIPLHS</sequence>
<evidence type="ECO:0008006" key="3">
    <source>
        <dbReference type="Google" id="ProtNLM"/>
    </source>
</evidence>